<keyword evidence="1" id="KW-0614">Plasmid</keyword>
<evidence type="ECO:0000313" key="1">
    <source>
        <dbReference type="EMBL" id="QJX11834.1"/>
    </source>
</evidence>
<proteinExistence type="predicted"/>
<geneLocation type="plasmid" evidence="1">
    <name>pGH44TC_fusion</name>
</geneLocation>
<dbReference type="AlphaFoldDB" id="A0A6M5ZZ70"/>
<protein>
    <submittedName>
        <fullName evidence="1">Uncharacterized protein</fullName>
    </submittedName>
</protein>
<reference evidence="1" key="1">
    <citation type="submission" date="2019-10" db="EMBL/GenBank/DDBJ databases">
        <title>Tracking microevolution events of conjugative virulence plasmid p15WZ-82_Vir during transmission.</title>
        <authorList>
            <person name="Yang X."/>
        </authorList>
    </citation>
    <scope>NUCLEOTIDE SEQUENCE</scope>
    <source>
        <strain evidence="1">GH44TC</strain>
        <plasmid evidence="1">pGH44TC_fusion</plasmid>
    </source>
</reference>
<dbReference type="EMBL" id="MN543575">
    <property type="protein sequence ID" value="QJX11834.1"/>
    <property type="molecule type" value="Genomic_DNA"/>
</dbReference>
<accession>A0A6M5ZZ70</accession>
<sequence>MQLHNNIKLIKKFQQVALQVKLFQSRNVLKRNRSHADSIFLRQDTSRLVNSQS</sequence>
<name>A0A6M5ZZ70_KLEPN</name>
<organism evidence="1">
    <name type="scientific">Klebsiella pneumoniae</name>
    <dbReference type="NCBI Taxonomy" id="573"/>
    <lineage>
        <taxon>Bacteria</taxon>
        <taxon>Pseudomonadati</taxon>
        <taxon>Pseudomonadota</taxon>
        <taxon>Gammaproteobacteria</taxon>
        <taxon>Enterobacterales</taxon>
        <taxon>Enterobacteriaceae</taxon>
        <taxon>Klebsiella/Raoultella group</taxon>
        <taxon>Klebsiella</taxon>
        <taxon>Klebsiella pneumoniae complex</taxon>
    </lineage>
</organism>